<dbReference type="Proteomes" id="UP000533905">
    <property type="component" value="Unassembled WGS sequence"/>
</dbReference>
<dbReference type="AlphaFoldDB" id="A0A7Y2K2L0"/>
<keyword evidence="2" id="KW-1185">Reference proteome</keyword>
<dbReference type="EMBL" id="JABAIV010000010">
    <property type="protein sequence ID" value="NNG25470.1"/>
    <property type="molecule type" value="Genomic_DNA"/>
</dbReference>
<gene>
    <name evidence="1" type="ORF">HGB41_21015</name>
</gene>
<accession>A0A7Y2K2L0</accession>
<protein>
    <submittedName>
        <fullName evidence="1">Uncharacterized protein</fullName>
    </submittedName>
</protein>
<proteinExistence type="predicted"/>
<reference evidence="1 2" key="1">
    <citation type="submission" date="2020-04" db="EMBL/GenBank/DDBJ databases">
        <title>Massilia sp. nov., a cold adapted bacteria isolated from Arctic soil.</title>
        <authorList>
            <person name="Son J."/>
            <person name="Ka J.-O."/>
        </authorList>
    </citation>
    <scope>NUCLEOTIDE SEQUENCE [LARGE SCALE GENOMIC DNA]</scope>
    <source>
        <strain evidence="1 2">ML15P13</strain>
    </source>
</reference>
<comment type="caution">
    <text evidence="1">The sequence shown here is derived from an EMBL/GenBank/DDBJ whole genome shotgun (WGS) entry which is preliminary data.</text>
</comment>
<evidence type="ECO:0000313" key="2">
    <source>
        <dbReference type="Proteomes" id="UP000533905"/>
    </source>
</evidence>
<evidence type="ECO:0000313" key="1">
    <source>
        <dbReference type="EMBL" id="NNG25470.1"/>
    </source>
</evidence>
<organism evidence="1 2">
    <name type="scientific">Telluria aromaticivorans</name>
    <dbReference type="NCBI Taxonomy" id="2725995"/>
    <lineage>
        <taxon>Bacteria</taxon>
        <taxon>Pseudomonadati</taxon>
        <taxon>Pseudomonadota</taxon>
        <taxon>Betaproteobacteria</taxon>
        <taxon>Burkholderiales</taxon>
        <taxon>Oxalobacteraceae</taxon>
        <taxon>Telluria group</taxon>
        <taxon>Telluria</taxon>
    </lineage>
</organism>
<dbReference type="RefSeq" id="WP_171088167.1">
    <property type="nucleotide sequence ID" value="NZ_JABAIV010000010.1"/>
</dbReference>
<name>A0A7Y2K2L0_9BURK</name>
<sequence length="92" mass="10238">MELTLTSPASFHPYAEEEIDVVSIRLWNARNATAVLSDFHSTERVLLAWAQDGACGAVRFEVSFVDGYVLQGCHEFFHNGKRTCTFSTHCAA</sequence>